<organism evidence="2 3">
    <name type="scientific">Stereocaulon virgatum</name>
    <dbReference type="NCBI Taxonomy" id="373712"/>
    <lineage>
        <taxon>Eukaryota</taxon>
        <taxon>Fungi</taxon>
        <taxon>Dikarya</taxon>
        <taxon>Ascomycota</taxon>
        <taxon>Pezizomycotina</taxon>
        <taxon>Lecanoromycetes</taxon>
        <taxon>OSLEUM clade</taxon>
        <taxon>Lecanoromycetidae</taxon>
        <taxon>Lecanorales</taxon>
        <taxon>Lecanorineae</taxon>
        <taxon>Stereocaulaceae</taxon>
        <taxon>Stereocaulon</taxon>
    </lineage>
</organism>
<feature type="compositionally biased region" description="Low complexity" evidence="1">
    <location>
        <begin position="10"/>
        <end position="25"/>
    </location>
</feature>
<dbReference type="Proteomes" id="UP001590950">
    <property type="component" value="Unassembled WGS sequence"/>
</dbReference>
<sequence>MPGDEYSAAVSGGLKLKGVGSGSRVSKGRKKKVKPVQHVEGGKDRLERVDGGEDGGLNQDLKPEDEEADAVRGRNLGGDGSRERSGQEGERDGEDATLLPPLQRAGKTEAELRHEERRRRRLDERLKREGTKTHKERVEELNRYLSNLSEHHDMPRIGPG</sequence>
<feature type="compositionally biased region" description="Basic and acidic residues" evidence="1">
    <location>
        <begin position="40"/>
        <end position="51"/>
    </location>
</feature>
<reference evidence="2 3" key="1">
    <citation type="submission" date="2024-09" db="EMBL/GenBank/DDBJ databases">
        <title>Rethinking Asexuality: The Enigmatic Case of Functional Sexual Genes in Lepraria (Stereocaulaceae).</title>
        <authorList>
            <person name="Doellman M."/>
            <person name="Sun Y."/>
            <person name="Barcenas-Pena A."/>
            <person name="Lumbsch H.T."/>
            <person name="Grewe F."/>
        </authorList>
    </citation>
    <scope>NUCLEOTIDE SEQUENCE [LARGE SCALE GENOMIC DNA]</scope>
    <source>
        <strain evidence="2 3">Mercado 3170</strain>
    </source>
</reference>
<gene>
    <name evidence="2" type="ORF">N7G274_000444</name>
</gene>
<keyword evidence="3" id="KW-1185">Reference proteome</keyword>
<dbReference type="InterPro" id="IPR013865">
    <property type="entry name" value="FAM32A"/>
</dbReference>
<feature type="compositionally biased region" description="Basic and acidic residues" evidence="1">
    <location>
        <begin position="106"/>
        <end position="135"/>
    </location>
</feature>
<protein>
    <recommendedName>
        <fullName evidence="4">DUF1754-domain-containing protein</fullName>
    </recommendedName>
</protein>
<feature type="compositionally biased region" description="Basic residues" evidence="1">
    <location>
        <begin position="26"/>
        <end position="35"/>
    </location>
</feature>
<dbReference type="PANTHER" id="PTHR13282:SF6">
    <property type="entry name" value="PROTEIN FAM32A"/>
    <property type="match status" value="1"/>
</dbReference>
<evidence type="ECO:0000313" key="3">
    <source>
        <dbReference type="Proteomes" id="UP001590950"/>
    </source>
</evidence>
<dbReference type="EMBL" id="JBEFKJ010000001">
    <property type="protein sequence ID" value="KAL2048532.1"/>
    <property type="molecule type" value="Genomic_DNA"/>
</dbReference>
<dbReference type="PANTHER" id="PTHR13282">
    <property type="entry name" value="PROTEIN FAM32A"/>
    <property type="match status" value="1"/>
</dbReference>
<evidence type="ECO:0008006" key="4">
    <source>
        <dbReference type="Google" id="ProtNLM"/>
    </source>
</evidence>
<evidence type="ECO:0000313" key="2">
    <source>
        <dbReference type="EMBL" id="KAL2048532.1"/>
    </source>
</evidence>
<proteinExistence type="predicted"/>
<comment type="caution">
    <text evidence="2">The sequence shown here is derived from an EMBL/GenBank/DDBJ whole genome shotgun (WGS) entry which is preliminary data.</text>
</comment>
<name>A0ABR4AS48_9LECA</name>
<feature type="compositionally biased region" description="Basic and acidic residues" evidence="1">
    <location>
        <begin position="80"/>
        <end position="90"/>
    </location>
</feature>
<evidence type="ECO:0000256" key="1">
    <source>
        <dbReference type="SAM" id="MobiDB-lite"/>
    </source>
</evidence>
<feature type="region of interest" description="Disordered" evidence="1">
    <location>
        <begin position="1"/>
        <end position="135"/>
    </location>
</feature>
<dbReference type="Pfam" id="PF08555">
    <property type="entry name" value="FAM32A"/>
    <property type="match status" value="1"/>
</dbReference>
<accession>A0ABR4AS48</accession>